<sequence>MVALPITVVVAALALAGTSGARLNPLHHSGAASPYFDAPSQFGISPATPPQCVVDQAAYIVRHGSRFPEPGSFAASGNPPPAAFGAKSATSAYFWRFCALFPDDLKCSSKGKSPPLNVPEYDPLGGK</sequence>
<organism evidence="1 2">
    <name type="scientific">Trametes sanguinea</name>
    <dbReference type="NCBI Taxonomy" id="158606"/>
    <lineage>
        <taxon>Eukaryota</taxon>
        <taxon>Fungi</taxon>
        <taxon>Dikarya</taxon>
        <taxon>Basidiomycota</taxon>
        <taxon>Agaricomycotina</taxon>
        <taxon>Agaricomycetes</taxon>
        <taxon>Polyporales</taxon>
        <taxon>Polyporaceae</taxon>
        <taxon>Trametes</taxon>
    </lineage>
</organism>
<reference evidence="1" key="1">
    <citation type="submission" date="2022-08" db="EMBL/GenBank/DDBJ databases">
        <title>Genome Sequence of Pycnoporus sanguineus.</title>
        <authorList>
            <person name="Buettner E."/>
        </authorList>
    </citation>
    <scope>NUCLEOTIDE SEQUENCE</scope>
    <source>
        <strain evidence="1">CG-C14</strain>
    </source>
</reference>
<accession>A0ACC1PU55</accession>
<comment type="caution">
    <text evidence="1">The sequence shown here is derived from an EMBL/GenBank/DDBJ whole genome shotgun (WGS) entry which is preliminary data.</text>
</comment>
<proteinExistence type="predicted"/>
<gene>
    <name evidence="1" type="ORF">NUW54_g6512</name>
</gene>
<protein>
    <submittedName>
        <fullName evidence="1">Uncharacterized protein</fullName>
    </submittedName>
</protein>
<keyword evidence="2" id="KW-1185">Reference proteome</keyword>
<dbReference type="EMBL" id="JANSHE010001742">
    <property type="protein sequence ID" value="KAJ3001304.1"/>
    <property type="molecule type" value="Genomic_DNA"/>
</dbReference>
<name>A0ACC1PU55_9APHY</name>
<dbReference type="Proteomes" id="UP001144978">
    <property type="component" value="Unassembled WGS sequence"/>
</dbReference>
<evidence type="ECO:0000313" key="1">
    <source>
        <dbReference type="EMBL" id="KAJ3001304.1"/>
    </source>
</evidence>
<evidence type="ECO:0000313" key="2">
    <source>
        <dbReference type="Proteomes" id="UP001144978"/>
    </source>
</evidence>